<evidence type="ECO:0000256" key="1">
    <source>
        <dbReference type="SAM" id="SignalP"/>
    </source>
</evidence>
<sequence length="278" mass="31719">MKITAILVMGLTLAAPALAYSKNDSCGGVRFDRLVQNGKLYVYNIDGKGRWDYASASRYDVPDENLLFGYGIKDVRPNSGGMVLFKIVDIAKGSDIRDRDVRLSRSATKIYVKGKEPRRVKAMNGKVDIQIYEDVHLNAKDINRVLNRFHTAYQYQADGNRDTFDRLRRSVFSFDEVKPIESERNWIALLFGKPAWAGVRSDEAILGLKATLKYYEEPDPRNGEVICFRVKPAKDATRTQVTVIDLDSASPDADQEELLEGRRRSRKLFWNRMPDDQE</sequence>
<evidence type="ECO:0000313" key="2">
    <source>
        <dbReference type="EMBL" id="QFY59680.1"/>
    </source>
</evidence>
<evidence type="ECO:0008006" key="4">
    <source>
        <dbReference type="Google" id="ProtNLM"/>
    </source>
</evidence>
<keyword evidence="3" id="KW-1185">Reference proteome</keyword>
<accession>A0A5Q0C6T1</accession>
<dbReference type="OrthoDB" id="8439050at2"/>
<feature type="signal peptide" evidence="1">
    <location>
        <begin position="1"/>
        <end position="19"/>
    </location>
</feature>
<evidence type="ECO:0000313" key="3">
    <source>
        <dbReference type="Proteomes" id="UP000326881"/>
    </source>
</evidence>
<keyword evidence="1" id="KW-0732">Signal</keyword>
<dbReference type="AlphaFoldDB" id="A0A5Q0C6T1"/>
<dbReference type="RefSeq" id="WP_153270028.1">
    <property type="nucleotide sequence ID" value="NZ_CP043498.1"/>
</dbReference>
<reference evidence="2 3" key="1">
    <citation type="submission" date="2019-08" db="EMBL/GenBank/DDBJ databases">
        <title>Prosopis cineraria nodule microbiome.</title>
        <authorList>
            <person name="Ali R."/>
            <person name="Chaluvadi S.R."/>
            <person name="Wang X."/>
        </authorList>
    </citation>
    <scope>NUCLEOTIDE SEQUENCE [LARGE SCALE GENOMIC DNA]</scope>
    <source>
        <strain evidence="2 3">BG7</strain>
    </source>
</reference>
<organism evidence="2 3">
    <name type="scientific">Rhizobium grahamii</name>
    <dbReference type="NCBI Taxonomy" id="1120045"/>
    <lineage>
        <taxon>Bacteria</taxon>
        <taxon>Pseudomonadati</taxon>
        <taxon>Pseudomonadota</taxon>
        <taxon>Alphaproteobacteria</taxon>
        <taxon>Hyphomicrobiales</taxon>
        <taxon>Rhizobiaceae</taxon>
        <taxon>Rhizobium/Agrobacterium group</taxon>
        <taxon>Rhizobium</taxon>
    </lineage>
</organism>
<name>A0A5Q0C6T1_9HYPH</name>
<feature type="chain" id="PRO_5024897835" description="DUF1849 family protein" evidence="1">
    <location>
        <begin position="20"/>
        <end position="278"/>
    </location>
</feature>
<dbReference type="Proteomes" id="UP000326881">
    <property type="component" value="Chromosome"/>
</dbReference>
<gene>
    <name evidence="2" type="ORF">FZ934_04070</name>
</gene>
<proteinExistence type="predicted"/>
<protein>
    <recommendedName>
        <fullName evidence="4">DUF1849 family protein</fullName>
    </recommendedName>
</protein>
<dbReference type="EMBL" id="CP043498">
    <property type="protein sequence ID" value="QFY59680.1"/>
    <property type="molecule type" value="Genomic_DNA"/>
</dbReference>
<dbReference type="KEGG" id="rgr:FZ934_04070"/>